<dbReference type="AlphaFoldDB" id="A0A9P7BSU6"/>
<evidence type="ECO:0000313" key="1">
    <source>
        <dbReference type="EMBL" id="KAG1308906.1"/>
    </source>
</evidence>
<accession>A0A9P7BSU6</accession>
<keyword evidence="2" id="KW-1185">Reference proteome</keyword>
<dbReference type="OrthoDB" id="2285782at2759"/>
<evidence type="ECO:0000313" key="2">
    <source>
        <dbReference type="Proteomes" id="UP000716291"/>
    </source>
</evidence>
<dbReference type="EMBL" id="JAANQT010000712">
    <property type="protein sequence ID" value="KAG1308906.1"/>
    <property type="molecule type" value="Genomic_DNA"/>
</dbReference>
<gene>
    <name evidence="1" type="ORF">G6F64_005700</name>
</gene>
<reference evidence="1" key="1">
    <citation type="journal article" date="2020" name="Microb. Genom.">
        <title>Genetic diversity of clinical and environmental Mucorales isolates obtained from an investigation of mucormycosis cases among solid organ transplant recipients.</title>
        <authorList>
            <person name="Nguyen M.H."/>
            <person name="Kaul D."/>
            <person name="Muto C."/>
            <person name="Cheng S.J."/>
            <person name="Richter R.A."/>
            <person name="Bruno V.M."/>
            <person name="Liu G."/>
            <person name="Beyhan S."/>
            <person name="Sundermann A.J."/>
            <person name="Mounaud S."/>
            <person name="Pasculle A.W."/>
            <person name="Nierman W.C."/>
            <person name="Driscoll E."/>
            <person name="Cumbie R."/>
            <person name="Clancy C.J."/>
            <person name="Dupont C.L."/>
        </authorList>
    </citation>
    <scope>NUCLEOTIDE SEQUENCE</scope>
    <source>
        <strain evidence="1">GL11</strain>
    </source>
</reference>
<name>A0A9P7BSU6_RHIOR</name>
<organism evidence="1 2">
    <name type="scientific">Rhizopus oryzae</name>
    <name type="common">Mucormycosis agent</name>
    <name type="synonym">Rhizopus arrhizus var. delemar</name>
    <dbReference type="NCBI Taxonomy" id="64495"/>
    <lineage>
        <taxon>Eukaryota</taxon>
        <taxon>Fungi</taxon>
        <taxon>Fungi incertae sedis</taxon>
        <taxon>Mucoromycota</taxon>
        <taxon>Mucoromycotina</taxon>
        <taxon>Mucoromycetes</taxon>
        <taxon>Mucorales</taxon>
        <taxon>Mucorineae</taxon>
        <taxon>Rhizopodaceae</taxon>
        <taxon>Rhizopus</taxon>
    </lineage>
</organism>
<comment type="caution">
    <text evidence="1">The sequence shown here is derived from an EMBL/GenBank/DDBJ whole genome shotgun (WGS) entry which is preliminary data.</text>
</comment>
<protein>
    <submittedName>
        <fullName evidence="1">Uncharacterized protein</fullName>
    </submittedName>
</protein>
<dbReference type="Proteomes" id="UP000716291">
    <property type="component" value="Unassembled WGS sequence"/>
</dbReference>
<sequence length="112" mass="12382">MFDGQTGLLSYKCCKAFLKNALKLVQILVNCKPGNAQYVDGMDDDIHNEERLVMESSGGPIKKSIRYTSDDTLKQIQSFTAILSSNIAHNMDASFITIKKSLAIGIQLAKLR</sequence>
<proteinExistence type="predicted"/>